<sequence>MRLEGLILVLFVSLSAMTLLSAFAVVGFSQGYLAVQAVDKDTPEDEIVYRLTEDDLTGYPALAAMILDQERIIRPTGTLLDHLPRLSNNPGYSSIRITPDEEEELITRYAWYPDEHGNVRNIILDYHGTYYRLIAGNT</sequence>
<evidence type="ECO:0000313" key="2">
    <source>
        <dbReference type="Proteomes" id="UP000290932"/>
    </source>
</evidence>
<dbReference type="EMBL" id="LHQS01000001">
    <property type="protein sequence ID" value="RXE57284.1"/>
    <property type="molecule type" value="Genomic_DNA"/>
</dbReference>
<name>A0A498H6P9_9EURY</name>
<protein>
    <submittedName>
        <fullName evidence="1">Uncharacterized protein</fullName>
    </submittedName>
</protein>
<gene>
    <name evidence="1" type="ORF">ABH15_04055</name>
</gene>
<comment type="caution">
    <text evidence="1">The sequence shown here is derived from an EMBL/GenBank/DDBJ whole genome shotgun (WGS) entry which is preliminary data.</text>
</comment>
<dbReference type="AlphaFoldDB" id="A0A498H6P9"/>
<organism evidence="1 2">
    <name type="scientific">Methanoculleus taiwanensis</name>
    <dbReference type="NCBI Taxonomy" id="1550565"/>
    <lineage>
        <taxon>Archaea</taxon>
        <taxon>Methanobacteriati</taxon>
        <taxon>Methanobacteriota</taxon>
        <taxon>Stenosarchaea group</taxon>
        <taxon>Methanomicrobia</taxon>
        <taxon>Methanomicrobiales</taxon>
        <taxon>Methanomicrobiaceae</taxon>
        <taxon>Methanoculleus</taxon>
    </lineage>
</organism>
<evidence type="ECO:0000313" key="1">
    <source>
        <dbReference type="EMBL" id="RXE57284.1"/>
    </source>
</evidence>
<dbReference type="Proteomes" id="UP000290932">
    <property type="component" value="Unassembled WGS sequence"/>
</dbReference>
<dbReference type="RefSeq" id="WP_128693072.1">
    <property type="nucleotide sequence ID" value="NZ_LHQS01000001.1"/>
</dbReference>
<reference evidence="1 2" key="1">
    <citation type="journal article" date="2015" name="Int. J. Syst. Evol. Microbiol.">
        <title>Methanoculleus taiwanensis sp. nov., a methanogen isolated from deep marine sediment at the deformation front area near Taiwan.</title>
        <authorList>
            <person name="Weng C.Y."/>
            <person name="Chen S.C."/>
            <person name="Lai M.C."/>
            <person name="Wu S.Y."/>
            <person name="Lin S."/>
            <person name="Yang T.F."/>
            <person name="Chen P.C."/>
        </authorList>
    </citation>
    <scope>NUCLEOTIDE SEQUENCE [LARGE SCALE GENOMIC DNA]</scope>
    <source>
        <strain evidence="1 2">CYW4</strain>
    </source>
</reference>
<accession>A0A498H6P9</accession>
<proteinExistence type="predicted"/>
<keyword evidence="2" id="KW-1185">Reference proteome</keyword>